<proteinExistence type="predicted"/>
<organism evidence="3 4">
    <name type="scientific">Penicillium rubens (strain ATCC 28089 / DSM 1075 / NRRL 1951 / Wisconsin 54-1255)</name>
    <name type="common">Penicillium chrysogenum</name>
    <dbReference type="NCBI Taxonomy" id="500485"/>
    <lineage>
        <taxon>Eukaryota</taxon>
        <taxon>Fungi</taxon>
        <taxon>Dikarya</taxon>
        <taxon>Ascomycota</taxon>
        <taxon>Pezizomycotina</taxon>
        <taxon>Eurotiomycetes</taxon>
        <taxon>Eurotiomycetidae</taxon>
        <taxon>Eurotiales</taxon>
        <taxon>Aspergillaceae</taxon>
        <taxon>Penicillium</taxon>
        <taxon>Penicillium chrysogenum species complex</taxon>
    </lineage>
</organism>
<feature type="compositionally biased region" description="Low complexity" evidence="1">
    <location>
        <begin position="95"/>
        <end position="109"/>
    </location>
</feature>
<gene>
    <name evidence="3" type="ORF">Pc22g12280</name>
    <name evidence="3" type="ORF">PCH_Pc22g12280</name>
</gene>
<dbReference type="AlphaFoldDB" id="B6HRH1"/>
<keyword evidence="2" id="KW-1133">Transmembrane helix</keyword>
<accession>B6HRH1</accession>
<sequence>MALGIPLNPLYDLLYFVVFFSLHVAPHFHCIVCPWTRPAKIALLGVLSNLPDTIFLRSGITARVQNSLFGGVVTGDLARFRLTGSALTGSALTGSALTGSASTSSASTGAGLGEGPANEGPANEGIANEGIAGVIGATKEVGLDVLGEYRAG</sequence>
<protein>
    <submittedName>
        <fullName evidence="3">Uncharacterized protein</fullName>
    </submittedName>
</protein>
<evidence type="ECO:0000313" key="3">
    <source>
        <dbReference type="EMBL" id="CAP98516.1"/>
    </source>
</evidence>
<keyword evidence="2" id="KW-0812">Transmembrane</keyword>
<evidence type="ECO:0000313" key="4">
    <source>
        <dbReference type="Proteomes" id="UP000000724"/>
    </source>
</evidence>
<evidence type="ECO:0000256" key="2">
    <source>
        <dbReference type="SAM" id="Phobius"/>
    </source>
</evidence>
<evidence type="ECO:0000256" key="1">
    <source>
        <dbReference type="SAM" id="MobiDB-lite"/>
    </source>
</evidence>
<feature type="transmembrane region" description="Helical" evidence="2">
    <location>
        <begin position="13"/>
        <end position="35"/>
    </location>
</feature>
<keyword evidence="4" id="KW-1185">Reference proteome</keyword>
<dbReference type="Proteomes" id="UP000000724">
    <property type="component" value="Contig Pc00c22"/>
</dbReference>
<name>B6HRH1_PENRW</name>
<keyword evidence="2" id="KW-0472">Membrane</keyword>
<feature type="region of interest" description="Disordered" evidence="1">
    <location>
        <begin position="95"/>
        <end position="123"/>
    </location>
</feature>
<reference evidence="3 4" key="1">
    <citation type="journal article" date="2008" name="Nat. Biotechnol.">
        <title>Genome sequencing and analysis of the filamentous fungus Penicillium chrysogenum.</title>
        <authorList>
            <person name="van den Berg M.A."/>
            <person name="Albang R."/>
            <person name="Albermann K."/>
            <person name="Badger J.H."/>
            <person name="Daran J.-M."/>
            <person name="Driessen A.J.M."/>
            <person name="Garcia-Estrada C."/>
            <person name="Fedorova N.D."/>
            <person name="Harris D.M."/>
            <person name="Heijne W.H.M."/>
            <person name="Joardar V.S."/>
            <person name="Kiel J.A.K.W."/>
            <person name="Kovalchuk A."/>
            <person name="Martin J.F."/>
            <person name="Nierman W.C."/>
            <person name="Nijland J.G."/>
            <person name="Pronk J.T."/>
            <person name="Roubos J.A."/>
            <person name="van der Klei I.J."/>
            <person name="van Peij N.N.M.E."/>
            <person name="Veenhuis M."/>
            <person name="von Doehren H."/>
            <person name="Wagner C."/>
            <person name="Wortman J.R."/>
            <person name="Bovenberg R.A.L."/>
        </authorList>
    </citation>
    <scope>NUCLEOTIDE SEQUENCE [LARGE SCALE GENOMIC DNA]</scope>
    <source>
        <strain evidence="4">ATCC 28089 / DSM 1075 / NRRL 1951 / Wisconsin 54-1255</strain>
    </source>
</reference>
<dbReference type="EMBL" id="AM920437">
    <property type="protein sequence ID" value="CAP98516.1"/>
    <property type="molecule type" value="Genomic_DNA"/>
</dbReference>
<dbReference type="VEuPathDB" id="FungiDB:PCH_Pc22g12280"/>
<dbReference type="HOGENOM" id="CLU_1722970_0_0_1"/>